<comment type="similarity">
    <text evidence="4 16">Belongs to the aconitase/IPM isomerase family.</text>
</comment>
<evidence type="ECO:0000259" key="19">
    <source>
        <dbReference type="Pfam" id="PF00330"/>
    </source>
</evidence>
<evidence type="ECO:0000256" key="10">
    <source>
        <dbReference type="ARBA" id="ARBA00022723"/>
    </source>
</evidence>
<feature type="binding site" evidence="17">
    <location>
        <position position="698"/>
    </location>
    <ligand>
        <name>[4Fe-4S] cluster</name>
        <dbReference type="ChEBI" id="CHEBI:49883"/>
    </ligand>
</feature>
<comment type="pathway">
    <text evidence="3">Organic acid metabolism; propanoate degradation.</text>
</comment>
<feature type="binding site" evidence="17">
    <location>
        <position position="757"/>
    </location>
    <ligand>
        <name>[4Fe-4S] cluster</name>
        <dbReference type="ChEBI" id="CHEBI:49883"/>
    </ligand>
</feature>
<evidence type="ECO:0000259" key="21">
    <source>
        <dbReference type="Pfam" id="PF11791"/>
    </source>
</evidence>
<dbReference type="GO" id="GO:0051539">
    <property type="term" value="F:4 iron, 4 sulfur cluster binding"/>
    <property type="evidence" value="ECO:0007669"/>
    <property type="project" value="UniProtKB-KW"/>
</dbReference>
<feature type="binding site" evidence="17">
    <location>
        <position position="760"/>
    </location>
    <ligand>
        <name>[4Fe-4S] cluster</name>
        <dbReference type="ChEBI" id="CHEBI:49883"/>
    </ligand>
</feature>
<evidence type="ECO:0000256" key="16">
    <source>
        <dbReference type="PIRNR" id="PIRNR036687"/>
    </source>
</evidence>
<dbReference type="CDD" id="cd01581">
    <property type="entry name" value="AcnB"/>
    <property type="match status" value="1"/>
</dbReference>
<dbReference type="PIRSF" id="PIRSF036687">
    <property type="entry name" value="AcnB"/>
    <property type="match status" value="1"/>
</dbReference>
<dbReference type="InterPro" id="IPR050926">
    <property type="entry name" value="Aconitase/IPM_isomerase"/>
</dbReference>
<evidence type="ECO:0000256" key="3">
    <source>
        <dbReference type="ARBA" id="ARBA00005026"/>
    </source>
</evidence>
<keyword evidence="14 16" id="KW-0456">Lyase</keyword>
<dbReference type="PROSITE" id="PS01244">
    <property type="entry name" value="ACONITASE_2"/>
    <property type="match status" value="1"/>
</dbReference>
<feature type="domain" description="Aconitase/3-isopropylmalate dehydratase large subunit alpha/beta/alpha" evidence="19">
    <location>
        <begin position="460"/>
        <end position="806"/>
    </location>
</feature>
<dbReference type="SUPFAM" id="SSF74778">
    <property type="entry name" value="Aconitase B, N-terminal domain"/>
    <property type="match status" value="1"/>
</dbReference>
<dbReference type="RefSeq" id="WP_127344111.1">
    <property type="nucleotide sequence ID" value="NZ_RJJX01000015.1"/>
</dbReference>
<dbReference type="UniPathway" id="UPA00223">
    <property type="reaction ID" value="UER00718"/>
</dbReference>
<dbReference type="NCBIfam" id="NF006690">
    <property type="entry name" value="PRK09238.1"/>
    <property type="match status" value="1"/>
</dbReference>
<evidence type="ECO:0000256" key="14">
    <source>
        <dbReference type="ARBA" id="ARBA00023239"/>
    </source>
</evidence>
<evidence type="ECO:0000313" key="23">
    <source>
        <dbReference type="Proteomes" id="UP000282985"/>
    </source>
</evidence>
<organism evidence="22 23">
    <name type="scientific">Ancylomarina longa</name>
    <dbReference type="NCBI Taxonomy" id="2487017"/>
    <lineage>
        <taxon>Bacteria</taxon>
        <taxon>Pseudomonadati</taxon>
        <taxon>Bacteroidota</taxon>
        <taxon>Bacteroidia</taxon>
        <taxon>Marinilabiliales</taxon>
        <taxon>Marinifilaceae</taxon>
        <taxon>Ancylomarina</taxon>
    </lineage>
</organism>
<dbReference type="PANTHER" id="PTHR43160:SF4">
    <property type="entry name" value="ACONITATE HYDRATASE B"/>
    <property type="match status" value="1"/>
</dbReference>
<dbReference type="EC" id="4.2.1.3" evidence="5 16"/>
<dbReference type="AlphaFoldDB" id="A0A434ATQ6"/>
<dbReference type="GO" id="GO:0006099">
    <property type="term" value="P:tricarboxylic acid cycle"/>
    <property type="evidence" value="ECO:0007669"/>
    <property type="project" value="UniProtKB-UniPathway"/>
</dbReference>
<dbReference type="OrthoDB" id="9758061at2"/>
<evidence type="ECO:0000256" key="18">
    <source>
        <dbReference type="PIRSR" id="PIRSR036687-2"/>
    </source>
</evidence>
<keyword evidence="11" id="KW-0694">RNA-binding</keyword>
<dbReference type="Proteomes" id="UP000282985">
    <property type="component" value="Unassembled WGS sequence"/>
</dbReference>
<proteinExistence type="inferred from homology"/>
<dbReference type="InterPro" id="IPR018136">
    <property type="entry name" value="Aconitase_4Fe-4S_BS"/>
</dbReference>
<reference evidence="22 23" key="1">
    <citation type="submission" date="2018-11" db="EMBL/GenBank/DDBJ databases">
        <title>Parancylomarina longa gen. nov., sp. nov., isolated from sediments of southern Okinawa.</title>
        <authorList>
            <person name="Fu T."/>
        </authorList>
    </citation>
    <scope>NUCLEOTIDE SEQUENCE [LARGE SCALE GENOMIC DNA]</scope>
    <source>
        <strain evidence="22 23">T3-2 S1-C</strain>
    </source>
</reference>
<keyword evidence="10 17" id="KW-0479">Metal-binding</keyword>
<feature type="domain" description="Aconitase B HEAT-like" evidence="21">
    <location>
        <begin position="4"/>
        <end position="155"/>
    </location>
</feature>
<sequence length="850" mass="93312">MLEKYLMHEKARNTKGIPAMALNSQQTSELCQLLTNPIASQENLIFDLFTERIAPGVDDSSKIKAAFLKQIIKEEVSSPIINKKEAVKILGSMMGGYNVPVLIETLKNPDLSDAAIKELSHTILIYEAFETVMELSKTNKAAQKVIESWASADWFTQKQKLPELIKVKVFKVEGEINTDDFSPASEAFTRPDIPLHALSMGRGRFDGGIETIAKWRKEGHKVAFVGDVVGTGSSRKSACNSMMWHIGDDIPAVPNKRTAGIVIGESIAPIFYNTTQDSGGLPIIADVSNLKMGDEIKINTTKGEISKDGKLITTFEIKPNTVPDEFRAGGRIPLIIGKALTEKARKALGLGTISIFTEANNPMPKANQAYTMAQKIVGKACGLEGVLPGTACAPKMTTVGSQDTTGPMTADEIKELACLKFEAPMFMQSFCHTAAYPKPSDVNMHRTLPQFIADRKGVPLKQGDGVVHSWLNRLLLPDTVGTGGDSHTRFPMGISFPAGSGLVAFAGALGFMPLDMPESVLVKFKGKLNPGITLRDVVNAIPYFAIQQGMLTVPKKNKINIFNGKIIEMEGLDDITVEQAFELTDATAERSAAAGCIKLSEKRVIEFVRSNIALMESMIEMGYQDKVTIQNRIDACREWLANPKLLGRDENAEYAATLEIDLSEITEPILCCPNDPDDVKLLSEVANTPIQDVFIGSCMTNIGHFRAAEKIWKGSTPSDKVRIYIAPPTRMDQAILKNEATFSTFSQIGARIETPGCSLCMGNQLRVPDKSTVFSTSTRNFNNRMGTGAQVYLGSAELGAMVSVLGKLPTKEEYMNLYQEKIDDHKDEIYQYMQFDELNMEDALYQRRDL</sequence>
<evidence type="ECO:0000259" key="20">
    <source>
        <dbReference type="Pfam" id="PF06434"/>
    </source>
</evidence>
<evidence type="ECO:0000256" key="13">
    <source>
        <dbReference type="ARBA" id="ARBA00023014"/>
    </source>
</evidence>
<comment type="catalytic activity">
    <reaction evidence="1 16">
        <text>(2S,3R)-3-hydroxybutane-1,2,3-tricarboxylate = 2-methyl-cis-aconitate + H2O</text>
        <dbReference type="Rhea" id="RHEA:17941"/>
        <dbReference type="ChEBI" id="CHEBI:15377"/>
        <dbReference type="ChEBI" id="CHEBI:57429"/>
        <dbReference type="ChEBI" id="CHEBI:57872"/>
        <dbReference type="EC" id="4.2.1.99"/>
    </reaction>
</comment>
<dbReference type="GO" id="GO:0003723">
    <property type="term" value="F:RNA binding"/>
    <property type="evidence" value="ECO:0007669"/>
    <property type="project" value="UniProtKB-KW"/>
</dbReference>
<dbReference type="PANTHER" id="PTHR43160">
    <property type="entry name" value="ACONITATE HYDRATASE B"/>
    <property type="match status" value="1"/>
</dbReference>
<keyword evidence="23" id="KW-1185">Reference proteome</keyword>
<evidence type="ECO:0000256" key="6">
    <source>
        <dbReference type="ARBA" id="ARBA00013250"/>
    </source>
</evidence>
<evidence type="ECO:0000256" key="5">
    <source>
        <dbReference type="ARBA" id="ARBA00012926"/>
    </source>
</evidence>
<dbReference type="InterPro" id="IPR001030">
    <property type="entry name" value="Acoase/IPM_deHydtase_lsu_aba"/>
</dbReference>
<dbReference type="InterPro" id="IPR015932">
    <property type="entry name" value="Aconitase_dom2"/>
</dbReference>
<comment type="caution">
    <text evidence="22">The sequence shown here is derived from an EMBL/GenBank/DDBJ whole genome shotgun (WGS) entry which is preliminary data.</text>
</comment>
<feature type="binding site" evidence="18">
    <location>
        <begin position="402"/>
        <end position="404"/>
    </location>
    <ligand>
        <name>substrate</name>
    </ligand>
</feature>
<evidence type="ECO:0000256" key="8">
    <source>
        <dbReference type="ARBA" id="ARBA00022485"/>
    </source>
</evidence>
<dbReference type="InterPro" id="IPR036008">
    <property type="entry name" value="Aconitase_4Fe-4S_dom"/>
</dbReference>
<dbReference type="Pfam" id="PF00330">
    <property type="entry name" value="Aconitase"/>
    <property type="match status" value="1"/>
</dbReference>
<dbReference type="GO" id="GO:0047456">
    <property type="term" value="F:2-methylisocitrate dehydratase activity"/>
    <property type="evidence" value="ECO:0007669"/>
    <property type="project" value="UniProtKB-EC"/>
</dbReference>
<dbReference type="EC" id="4.2.1.99" evidence="6 16"/>
<dbReference type="Gene3D" id="3.20.19.10">
    <property type="entry name" value="Aconitase, domain 4"/>
    <property type="match status" value="1"/>
</dbReference>
<feature type="domain" description="Aconitase B swivel" evidence="20">
    <location>
        <begin position="167"/>
        <end position="365"/>
    </location>
</feature>
<dbReference type="InterPro" id="IPR004406">
    <property type="entry name" value="Aconitase_B"/>
</dbReference>
<evidence type="ECO:0000256" key="12">
    <source>
        <dbReference type="ARBA" id="ARBA00023004"/>
    </source>
</evidence>
<keyword evidence="8 17" id="KW-0004">4Fe-4S</keyword>
<accession>A0A434ATQ6</accession>
<dbReference type="InterPro" id="IPR015931">
    <property type="entry name" value="Acnase/IPM_dHydase_lsu_aba_1/3"/>
</dbReference>
<dbReference type="GO" id="GO:0019629">
    <property type="term" value="P:propionate catabolic process, 2-methylcitrate cycle"/>
    <property type="evidence" value="ECO:0007669"/>
    <property type="project" value="TreeGrafter"/>
</dbReference>
<dbReference type="Pfam" id="PF11791">
    <property type="entry name" value="Aconitase_B_N"/>
    <property type="match status" value="1"/>
</dbReference>
<keyword evidence="13 17" id="KW-0411">Iron-sulfur</keyword>
<keyword evidence="9 16" id="KW-0816">Tricarboxylic acid cycle</keyword>
<dbReference type="InterPro" id="IPR015933">
    <property type="entry name" value="Aconitase_B_HEAT-like_dom"/>
</dbReference>
<gene>
    <name evidence="22" type="ORF">DLK05_11470</name>
</gene>
<dbReference type="EMBL" id="RJJX01000015">
    <property type="protein sequence ID" value="RUT77809.1"/>
    <property type="molecule type" value="Genomic_DNA"/>
</dbReference>
<dbReference type="NCBIfam" id="TIGR00117">
    <property type="entry name" value="acnB"/>
    <property type="match status" value="1"/>
</dbReference>
<dbReference type="UniPathway" id="UPA00946"/>
<protein>
    <recommendedName>
        <fullName evidence="7 16">Aconitate hydratase B</fullName>
        <ecNumber evidence="5 16">4.2.1.3</ecNumber>
        <ecNumber evidence="6 16">4.2.1.99</ecNumber>
    </recommendedName>
    <alternativeName>
        <fullName evidence="16">2-methylisocitrate dehydratase</fullName>
    </alternativeName>
</protein>
<dbReference type="Pfam" id="PF06434">
    <property type="entry name" value="Aconitase_2_N"/>
    <property type="match status" value="1"/>
</dbReference>
<dbReference type="Gene3D" id="1.25.40.310">
    <property type="entry name" value="Aconitate B, HEAT-like domain"/>
    <property type="match status" value="1"/>
</dbReference>
<evidence type="ECO:0000313" key="22">
    <source>
        <dbReference type="EMBL" id="RUT77809.1"/>
    </source>
</evidence>
<comment type="cofactor">
    <cofactor evidence="17">
        <name>[4Fe-4S] cluster</name>
        <dbReference type="ChEBI" id="CHEBI:49883"/>
    </cofactor>
    <text evidence="17">Binds 1 [4Fe-4S] cluster per subunit.</text>
</comment>
<dbReference type="SUPFAM" id="SSF53732">
    <property type="entry name" value="Aconitase iron-sulfur domain"/>
    <property type="match status" value="1"/>
</dbReference>
<evidence type="ECO:0000256" key="7">
    <source>
        <dbReference type="ARBA" id="ARBA00019379"/>
    </source>
</evidence>
<evidence type="ECO:0000256" key="1">
    <source>
        <dbReference type="ARBA" id="ARBA00000118"/>
    </source>
</evidence>
<feature type="binding site" evidence="18">
    <location>
        <position position="779"/>
    </location>
    <ligand>
        <name>substrate</name>
    </ligand>
</feature>
<dbReference type="InterPro" id="IPR015928">
    <property type="entry name" value="Aconitase/3IPM_dehydase_swvl"/>
</dbReference>
<evidence type="ECO:0000256" key="9">
    <source>
        <dbReference type="ARBA" id="ARBA00022532"/>
    </source>
</evidence>
<evidence type="ECO:0000256" key="4">
    <source>
        <dbReference type="ARBA" id="ARBA00007185"/>
    </source>
</evidence>
<comment type="pathway">
    <text evidence="2 16">Carbohydrate metabolism; tricarboxylic acid cycle; isocitrate from oxaloacetate: step 2/2.</text>
</comment>
<dbReference type="SUPFAM" id="SSF52016">
    <property type="entry name" value="LeuD/IlvD-like"/>
    <property type="match status" value="1"/>
</dbReference>
<comment type="catalytic activity">
    <reaction evidence="15 16">
        <text>citrate = D-threo-isocitrate</text>
        <dbReference type="Rhea" id="RHEA:10336"/>
        <dbReference type="ChEBI" id="CHEBI:15562"/>
        <dbReference type="ChEBI" id="CHEBI:16947"/>
        <dbReference type="EC" id="4.2.1.3"/>
    </reaction>
</comment>
<dbReference type="Gene3D" id="3.40.1060.10">
    <property type="entry name" value="Aconitase, Domain 2"/>
    <property type="match status" value="1"/>
</dbReference>
<feature type="binding site" evidence="18">
    <location>
        <position position="190"/>
    </location>
    <ligand>
        <name>substrate</name>
    </ligand>
</feature>
<dbReference type="Gene3D" id="3.30.499.10">
    <property type="entry name" value="Aconitase, domain 3"/>
    <property type="match status" value="2"/>
</dbReference>
<evidence type="ECO:0000256" key="2">
    <source>
        <dbReference type="ARBA" id="ARBA00004717"/>
    </source>
</evidence>
<feature type="binding site" evidence="18">
    <location>
        <position position="486"/>
    </location>
    <ligand>
        <name>substrate</name>
    </ligand>
</feature>
<dbReference type="CDD" id="cd01576">
    <property type="entry name" value="AcnB_Swivel"/>
    <property type="match status" value="1"/>
</dbReference>
<dbReference type="InterPro" id="IPR015929">
    <property type="entry name" value="Aconitase_B_swivel"/>
</dbReference>
<name>A0A434ATQ6_9BACT</name>
<feature type="binding site" evidence="18">
    <location>
        <begin position="233"/>
        <end position="235"/>
    </location>
    <ligand>
        <name>substrate</name>
    </ligand>
</feature>
<dbReference type="InterPro" id="IPR036288">
    <property type="entry name" value="Aconitase_B_HEAT-like_dom_sf"/>
</dbReference>
<dbReference type="GO" id="GO:0046872">
    <property type="term" value="F:metal ion binding"/>
    <property type="evidence" value="ECO:0007669"/>
    <property type="project" value="UniProtKB-KW"/>
</dbReference>
<keyword evidence="12 17" id="KW-0408">Iron</keyword>
<dbReference type="GO" id="GO:0003994">
    <property type="term" value="F:aconitate hydratase activity"/>
    <property type="evidence" value="ECO:0007669"/>
    <property type="project" value="UniProtKB-EC"/>
</dbReference>
<dbReference type="GO" id="GO:0005829">
    <property type="term" value="C:cytosol"/>
    <property type="evidence" value="ECO:0007669"/>
    <property type="project" value="InterPro"/>
</dbReference>
<evidence type="ECO:0000256" key="11">
    <source>
        <dbReference type="ARBA" id="ARBA00022884"/>
    </source>
</evidence>
<feature type="binding site" evidence="18">
    <location>
        <position position="784"/>
    </location>
    <ligand>
        <name>substrate</name>
    </ligand>
</feature>
<evidence type="ECO:0000256" key="17">
    <source>
        <dbReference type="PIRSR" id="PIRSR036687-1"/>
    </source>
</evidence>
<evidence type="ECO:0000256" key="15">
    <source>
        <dbReference type="ARBA" id="ARBA00023501"/>
    </source>
</evidence>